<evidence type="ECO:0000259" key="8">
    <source>
        <dbReference type="Pfam" id="PF07282"/>
    </source>
</evidence>
<keyword evidence="9" id="KW-0255">Endonuclease</keyword>
<feature type="region of interest" description="Disordered" evidence="6">
    <location>
        <begin position="401"/>
        <end position="450"/>
    </location>
</feature>
<comment type="similarity">
    <text evidence="2">In the N-terminal section; belongs to the transposase 2 family.</text>
</comment>
<dbReference type="Pfam" id="PF01385">
    <property type="entry name" value="OrfB_IS605"/>
    <property type="match status" value="1"/>
</dbReference>
<dbReference type="RefSeq" id="WP_382274831.1">
    <property type="nucleotide sequence ID" value="NZ_JBHSAQ010000016.1"/>
</dbReference>
<evidence type="ECO:0000259" key="7">
    <source>
        <dbReference type="Pfam" id="PF01385"/>
    </source>
</evidence>
<keyword evidence="10" id="KW-1185">Reference proteome</keyword>
<dbReference type="InterPro" id="IPR010095">
    <property type="entry name" value="Cas12f1-like_TNB"/>
</dbReference>
<proteinExistence type="inferred from homology"/>
<dbReference type="Proteomes" id="UP001595846">
    <property type="component" value="Unassembled WGS sequence"/>
</dbReference>
<reference evidence="9 10" key="1">
    <citation type="journal article" date="2019" name="Int. J. Syst. Evol. Microbiol.">
        <title>The Global Catalogue of Microorganisms (GCM) 10K type strain sequencing project: providing services to taxonomists for standard genome sequencing and annotation.</title>
        <authorList>
            <consortium name="The Broad Institute Genomics Platform"/>
            <consortium name="The Broad Institute Genome Sequencing Center for Infectious Disease"/>
            <person name="Wu L."/>
            <person name="Ma J."/>
        </authorList>
    </citation>
    <scope>NUCLEOTIDE SEQUENCE [LARGE SCALE GENOMIC DNA]</scope>
    <source>
        <strain evidence="9 10">IBRC-M 10256</strain>
    </source>
</reference>
<comment type="similarity">
    <text evidence="1">In the C-terminal section; belongs to the transposase 35 family.</text>
</comment>
<gene>
    <name evidence="9" type="ORF">ACFOUR_18160</name>
</gene>
<keyword evidence="9" id="KW-0540">Nuclease</keyword>
<evidence type="ECO:0000256" key="4">
    <source>
        <dbReference type="ARBA" id="ARBA00023125"/>
    </source>
</evidence>
<feature type="domain" description="Probable transposase IS891/IS1136/IS1341" evidence="7">
    <location>
        <begin position="215"/>
        <end position="306"/>
    </location>
</feature>
<name>A0ABD5NTH4_9EURY</name>
<evidence type="ECO:0000256" key="3">
    <source>
        <dbReference type="ARBA" id="ARBA00022578"/>
    </source>
</evidence>
<keyword evidence="9" id="KW-0378">Hydrolase</keyword>
<evidence type="ECO:0000256" key="1">
    <source>
        <dbReference type="ARBA" id="ARBA00008761"/>
    </source>
</evidence>
<dbReference type="NCBIfam" id="TIGR01766">
    <property type="entry name" value="IS200/IS605 family accessory protein TnpB-like domain"/>
    <property type="match status" value="1"/>
</dbReference>
<dbReference type="PANTHER" id="PTHR30405">
    <property type="entry name" value="TRANSPOSASE"/>
    <property type="match status" value="1"/>
</dbReference>
<dbReference type="Pfam" id="PF07282">
    <property type="entry name" value="Cas12f1-like_TNB"/>
    <property type="match status" value="1"/>
</dbReference>
<dbReference type="EMBL" id="JBHSAQ010000016">
    <property type="protein sequence ID" value="MFC3960281.1"/>
    <property type="molecule type" value="Genomic_DNA"/>
</dbReference>
<evidence type="ECO:0000313" key="9">
    <source>
        <dbReference type="EMBL" id="MFC3960281.1"/>
    </source>
</evidence>
<feature type="domain" description="Cas12f1-like TNB" evidence="8">
    <location>
        <begin position="327"/>
        <end position="393"/>
    </location>
</feature>
<keyword evidence="4" id="KW-0238">DNA-binding</keyword>
<dbReference type="GO" id="GO:0006310">
    <property type="term" value="P:DNA recombination"/>
    <property type="evidence" value="ECO:0007669"/>
    <property type="project" value="UniProtKB-KW"/>
</dbReference>
<evidence type="ECO:0000256" key="5">
    <source>
        <dbReference type="ARBA" id="ARBA00023172"/>
    </source>
</evidence>
<accession>A0ABD5NTH4</accession>
<dbReference type="InterPro" id="IPR001959">
    <property type="entry name" value="Transposase"/>
</dbReference>
<evidence type="ECO:0000313" key="10">
    <source>
        <dbReference type="Proteomes" id="UP001595846"/>
    </source>
</evidence>
<organism evidence="9 10">
    <name type="scientific">Halovivax cerinus</name>
    <dbReference type="NCBI Taxonomy" id="1487865"/>
    <lineage>
        <taxon>Archaea</taxon>
        <taxon>Methanobacteriati</taxon>
        <taxon>Methanobacteriota</taxon>
        <taxon>Stenosarchaea group</taxon>
        <taxon>Halobacteria</taxon>
        <taxon>Halobacteriales</taxon>
        <taxon>Natrialbaceae</taxon>
        <taxon>Halovivax</taxon>
    </lineage>
</organism>
<sequence>MERSFFCSSPTTTSAYRSNFFTKGWRIEVVASEEYLRRTAITRLSVTPSQKDRIEETLDEWRQGANIATEIGWRHTETRKRKLQSLAYDSIRENTALGSQHSILACFQAAQALSGTLDQNERMATRSKPTFTAPTIPYDKNSMTVFDDGTVSLSTTDGRIRPELVLPESTDGYQYAYLDNDEWSLTESRLTARDDGYFLHLGFRKRKPKLADQSAECRTVLGVDLGIENLAVTSTATFESGRKLSHERRQFERVRRELQRAGTESAHRTLCERNRREERYTRAYLHQVSNAVVEDAIATSCTHIAFENLTHIRDSMPGGRTFHQWAHRRLVDYVRYKATEHGIDVVFVDPEYTSRKCHECGHTSERNRPERDHFSCEECGTTAHADYNAAKNIGWRHVRHGLQNSGRTGDGQLALKSGTVKPNDGFVPYSAQESEVESTDKPHSSTESVS</sequence>
<comment type="caution">
    <text evidence="9">The sequence shown here is derived from an EMBL/GenBank/DDBJ whole genome shotgun (WGS) entry which is preliminary data.</text>
</comment>
<protein>
    <submittedName>
        <fullName evidence="9">RNA-guided endonuclease InsQ/TnpB family protein</fullName>
    </submittedName>
</protein>
<keyword evidence="3" id="KW-0815">Transposition</keyword>
<dbReference type="NCBIfam" id="NF040570">
    <property type="entry name" value="guided_TnpB"/>
    <property type="match status" value="1"/>
</dbReference>
<evidence type="ECO:0000256" key="6">
    <source>
        <dbReference type="SAM" id="MobiDB-lite"/>
    </source>
</evidence>
<dbReference type="GO" id="GO:0003677">
    <property type="term" value="F:DNA binding"/>
    <property type="evidence" value="ECO:0007669"/>
    <property type="project" value="UniProtKB-KW"/>
</dbReference>
<dbReference type="GO" id="GO:0032196">
    <property type="term" value="P:transposition"/>
    <property type="evidence" value="ECO:0007669"/>
    <property type="project" value="UniProtKB-KW"/>
</dbReference>
<dbReference type="GO" id="GO:0004519">
    <property type="term" value="F:endonuclease activity"/>
    <property type="evidence" value="ECO:0007669"/>
    <property type="project" value="UniProtKB-KW"/>
</dbReference>
<evidence type="ECO:0000256" key="2">
    <source>
        <dbReference type="ARBA" id="ARBA00011044"/>
    </source>
</evidence>
<dbReference type="InterPro" id="IPR051399">
    <property type="entry name" value="RNA-guided_DNA_endo/Transpos"/>
</dbReference>
<dbReference type="PANTHER" id="PTHR30405:SF26">
    <property type="entry name" value="TRANSPOSASE, PROBABLY IS605-TNPB FAMILY"/>
    <property type="match status" value="1"/>
</dbReference>
<dbReference type="AlphaFoldDB" id="A0ABD5NTH4"/>
<keyword evidence="5" id="KW-0233">DNA recombination</keyword>